<evidence type="ECO:0000259" key="1">
    <source>
        <dbReference type="Pfam" id="PF20557"/>
    </source>
</evidence>
<name>A0A9P1NQL2_9PROT</name>
<dbReference type="Pfam" id="PF20557">
    <property type="entry name" value="DnaT_2"/>
    <property type="match status" value="1"/>
</dbReference>
<dbReference type="EMBL" id="HE577329">
    <property type="protein sequence ID" value="CCD02000.1"/>
    <property type="molecule type" value="Genomic_DNA"/>
</dbReference>
<protein>
    <submittedName>
        <fullName evidence="2">Structural phage protein</fullName>
    </submittedName>
</protein>
<reference evidence="2 3" key="1">
    <citation type="journal article" date="2011" name="PLoS Genet.">
        <title>Azospirillum genomes reveal transition of bacteria from aquatic to terrestrial environments.</title>
        <authorList>
            <person name="Wisniewski-Dye F."/>
            <person name="Borziak K."/>
            <person name="Khalsa-Moyers G."/>
            <person name="Alexandre G."/>
            <person name="Sukharnikov L.O."/>
            <person name="Wuichet K."/>
            <person name="Hurst G.B."/>
            <person name="McDonald W.H."/>
            <person name="Robertson J.S."/>
            <person name="Barbe V."/>
            <person name="Calteau A."/>
            <person name="Rouy Z."/>
            <person name="Mangenot S."/>
            <person name="Prigent-Combaret C."/>
            <person name="Normand P."/>
            <person name="Boyer M."/>
            <person name="Siguier P."/>
            <person name="Dessaux Y."/>
            <person name="Elmerich C."/>
            <person name="Condemine G."/>
            <person name="Krishnen G."/>
            <person name="Kennedy I."/>
            <person name="Paterson A.H."/>
            <person name="Gonzalez V."/>
            <person name="Mavingui P."/>
            <person name="Zhulin I.B."/>
        </authorList>
    </citation>
    <scope>NUCLEOTIDE SEQUENCE [LARGE SCALE GENOMIC DNA]</scope>
    <source>
        <strain evidence="2 3">Sp245</strain>
    </source>
</reference>
<dbReference type="KEGG" id="abs:AZOBR_p270196"/>
<evidence type="ECO:0000313" key="2">
    <source>
        <dbReference type="EMBL" id="CCD02000.1"/>
    </source>
</evidence>
<evidence type="ECO:0000313" key="3">
    <source>
        <dbReference type="Proteomes" id="UP000007319"/>
    </source>
</evidence>
<geneLocation type="plasmid" evidence="2 3">
    <name>AZOBR_p2</name>
</geneLocation>
<keyword evidence="2" id="KW-0614">Plasmid</keyword>
<dbReference type="RefSeq" id="WP_014242334.1">
    <property type="nucleotide sequence ID" value="NC_016618.1"/>
</dbReference>
<dbReference type="AlphaFoldDB" id="A0A9P1NQL2"/>
<feature type="domain" description="Putative DnaT-like" evidence="1">
    <location>
        <begin position="1"/>
        <end position="174"/>
    </location>
</feature>
<keyword evidence="3" id="KW-1185">Reference proteome</keyword>
<dbReference type="InterPro" id="IPR046787">
    <property type="entry name" value="DnaT_2"/>
</dbReference>
<organism evidence="2 3">
    <name type="scientific">Azospirillum baldaniorum</name>
    <dbReference type="NCBI Taxonomy" id="1064539"/>
    <lineage>
        <taxon>Bacteria</taxon>
        <taxon>Pseudomonadati</taxon>
        <taxon>Pseudomonadota</taxon>
        <taxon>Alphaproteobacteria</taxon>
        <taxon>Rhodospirillales</taxon>
        <taxon>Azospirillaceae</taxon>
        <taxon>Azospirillum</taxon>
    </lineage>
</organism>
<dbReference type="Proteomes" id="UP000007319">
    <property type="component" value="Plasmid AZOBR_p2"/>
</dbReference>
<proteinExistence type="predicted"/>
<gene>
    <name evidence="2" type="ORF">AZOBR_p270196</name>
</gene>
<accession>A0A9P1NQL2</accession>
<sequence>MALIVEDGTGVAAANSYISQADLDAFWSQRGNPSFGTMAADSVELLVIQAMDLFHALYGSWLRGRRVKVDQALEFPRADLYDNEGLLRPKTMVPPEVKKALCLLVQKAIDGETIPDSDASATAVKKQRQKVGDLEIETEYTGSGVKAVGKTFNEIEMILAPVLGSKAMGRVVRG</sequence>